<evidence type="ECO:0000256" key="1">
    <source>
        <dbReference type="PROSITE-ProRule" id="PRU00703"/>
    </source>
</evidence>
<reference evidence="3" key="1">
    <citation type="journal article" date="2020" name="mSystems">
        <title>Genome- and Community-Level Interaction Insights into Carbon Utilization and Element Cycling Functions of Hydrothermarchaeota in Hydrothermal Sediment.</title>
        <authorList>
            <person name="Zhou Z."/>
            <person name="Liu Y."/>
            <person name="Xu W."/>
            <person name="Pan J."/>
            <person name="Luo Z.H."/>
            <person name="Li M."/>
        </authorList>
    </citation>
    <scope>NUCLEOTIDE SEQUENCE [LARGE SCALE GENOMIC DNA]</scope>
    <source>
        <strain evidence="3">SpSt-757</strain>
    </source>
</reference>
<dbReference type="InterPro" id="IPR036291">
    <property type="entry name" value="NAD(P)-bd_dom_sf"/>
</dbReference>
<dbReference type="SUPFAM" id="SSF54631">
    <property type="entry name" value="CBS-domain pair"/>
    <property type="match status" value="1"/>
</dbReference>
<dbReference type="AlphaFoldDB" id="A0A7V3J9D8"/>
<evidence type="ECO:0000259" key="2">
    <source>
        <dbReference type="PROSITE" id="PS51371"/>
    </source>
</evidence>
<gene>
    <name evidence="3" type="ORF">ENV41_00490</name>
</gene>
<keyword evidence="1" id="KW-0129">CBS domain</keyword>
<protein>
    <submittedName>
        <fullName evidence="3">NAD-dependent epimerase/dehydratase family protein</fullName>
    </submittedName>
</protein>
<proteinExistence type="predicted"/>
<dbReference type="InterPro" id="IPR000644">
    <property type="entry name" value="CBS_dom"/>
</dbReference>
<dbReference type="InterPro" id="IPR001509">
    <property type="entry name" value="Epimerase_deHydtase"/>
</dbReference>
<dbReference type="PANTHER" id="PTHR43245">
    <property type="entry name" value="BIFUNCTIONAL POLYMYXIN RESISTANCE PROTEIN ARNA"/>
    <property type="match status" value="1"/>
</dbReference>
<name>A0A7V3J9D8_UNCC3</name>
<accession>A0A7V3J9D8</accession>
<comment type="caution">
    <text evidence="3">The sequence shown here is derived from an EMBL/GenBank/DDBJ whole genome shotgun (WGS) entry which is preliminary data.</text>
</comment>
<dbReference type="EMBL" id="DTGG01000019">
    <property type="protein sequence ID" value="HFZ08598.1"/>
    <property type="molecule type" value="Genomic_DNA"/>
</dbReference>
<dbReference type="InterPro" id="IPR046342">
    <property type="entry name" value="CBS_dom_sf"/>
</dbReference>
<dbReference type="CDD" id="cd08946">
    <property type="entry name" value="SDR_e"/>
    <property type="match status" value="1"/>
</dbReference>
<dbReference type="Gene3D" id="3.40.50.720">
    <property type="entry name" value="NAD(P)-binding Rossmann-like Domain"/>
    <property type="match status" value="1"/>
</dbReference>
<dbReference type="PROSITE" id="PS51371">
    <property type="entry name" value="CBS"/>
    <property type="match status" value="1"/>
</dbReference>
<dbReference type="InterPro" id="IPR050177">
    <property type="entry name" value="Lipid_A_modif_metabolic_enz"/>
</dbReference>
<evidence type="ECO:0000313" key="3">
    <source>
        <dbReference type="EMBL" id="HFZ08598.1"/>
    </source>
</evidence>
<feature type="domain" description="CBS" evidence="2">
    <location>
        <begin position="1"/>
        <end position="60"/>
    </location>
</feature>
<dbReference type="PANTHER" id="PTHR43245:SF23">
    <property type="entry name" value="NAD(P)-BINDING DOMAIN-CONTAINING PROTEIN"/>
    <property type="match status" value="1"/>
</dbReference>
<dbReference type="Pfam" id="PF01370">
    <property type="entry name" value="Epimerase"/>
    <property type="match status" value="1"/>
</dbReference>
<sequence>MHKKTLKDVIASESSSIKEVMRLIDHSGLRVAYIVDAQGRLVGAVSDSEIRKAILKGKDVKEPVKGIMNPNPIILREKDLSNYFIVKKEIRRLLSRMGDSRYLLVLDKQDRPKKLSLFSDLLGQEKTYKENHGVKIIRGKRVLVVGGAGYLGSVLVRKLLARGFKVRVLDMLMFGIGSIKELFNNNNFELIEGDMRDISTLTRALIDTDAVINLAAIVGDPACKNAPEAAIETNYLANKILAEACKYHQINRFVFASSCSIYGVMEGDRKLDEESPLNPVSLYARSKIQSEEGILSLMDENFSPTILRMGTLYGYSPRMRFDLVVNTMTKTAIVEGKILVHGGGKQWRPLLHVEDAADAYIRCLEAPISRVRGEIFNVGSDKQNYQILQIAKIVNKCIPKAKIVIEGETTDPRNYFVSFSKIQKVLKFKANHGVERGVLRIKEAIEKKEIKNVNDQRYYNVEYNQ</sequence>
<dbReference type="SUPFAM" id="SSF51735">
    <property type="entry name" value="NAD(P)-binding Rossmann-fold domains"/>
    <property type="match status" value="1"/>
</dbReference>
<dbReference type="Pfam" id="PF00571">
    <property type="entry name" value="CBS"/>
    <property type="match status" value="1"/>
</dbReference>
<dbReference type="Gene3D" id="3.10.580.10">
    <property type="entry name" value="CBS-domain"/>
    <property type="match status" value="1"/>
</dbReference>
<organism evidence="3">
    <name type="scientific">candidate division CPR3 bacterium</name>
    <dbReference type="NCBI Taxonomy" id="2268181"/>
    <lineage>
        <taxon>Bacteria</taxon>
        <taxon>Bacteria division CPR3</taxon>
    </lineage>
</organism>